<dbReference type="RefSeq" id="WP_130132433.1">
    <property type="nucleotide sequence ID" value="NZ_SGSQ01000032.1"/>
</dbReference>
<dbReference type="Proteomes" id="UP000293863">
    <property type="component" value="Unassembled WGS sequence"/>
</dbReference>
<gene>
    <name evidence="1" type="ORF">EXU28_16955</name>
</gene>
<name>A0A4Q7AJM8_9GAMM</name>
<accession>A0A4Q7AJM8</accession>
<evidence type="ECO:0000313" key="1">
    <source>
        <dbReference type="EMBL" id="RZG43531.1"/>
    </source>
</evidence>
<keyword evidence="2" id="KW-1185">Reference proteome</keyword>
<dbReference type="EMBL" id="SGSQ01000032">
    <property type="protein sequence ID" value="RZG43531.1"/>
    <property type="molecule type" value="Genomic_DNA"/>
</dbReference>
<evidence type="ECO:0000313" key="2">
    <source>
        <dbReference type="Proteomes" id="UP000293863"/>
    </source>
</evidence>
<sequence>MSSVESKYLKNLKKVEAREIDNMLMSFLSYFMTLQLIRVDKFITENQKNWDQIANSCDMFCDGNYYEKLFKNIVKKQIPICDLGEIPYQNARIIYNNTTFPFISSDNPVIKREVNNADLSMVIPNSLITNDVKNSKESPFFFFPLTPWIAYISCDLIQADKVIEFDNNNLKNIFYLNYWSILNADIHVYSSVKEPLKGEAQLSQYLMMTFDSKESVVKICTENTHFVLKGKLVSNTENSLSIICDSKNELSQFVLGEKISLVEVFNNNSSICGMRYCSIQALDLNEKKIIFESDFKL</sequence>
<comment type="caution">
    <text evidence="1">The sequence shown here is derived from an EMBL/GenBank/DDBJ whole genome shotgun (WGS) entry which is preliminary data.</text>
</comment>
<reference evidence="1 2" key="1">
    <citation type="submission" date="2019-02" db="EMBL/GenBank/DDBJ databases">
        <title>The Batch Genome Submission of Acinetobacter spp. strains.</title>
        <authorList>
            <person name="Qin J."/>
            <person name="Hu Y."/>
            <person name="Ye H."/>
            <person name="Wei L."/>
            <person name="Feng Y."/>
            <person name="Zong Z."/>
        </authorList>
    </citation>
    <scope>NUCLEOTIDE SEQUENCE [LARGE SCALE GENOMIC DNA]</scope>
    <source>
        <strain evidence="1 2">WCHAW060049</strain>
    </source>
</reference>
<protein>
    <submittedName>
        <fullName evidence="1">DUF4238 domain-containing protein</fullName>
    </submittedName>
</protein>
<dbReference type="AlphaFoldDB" id="A0A4Q7AJM8"/>
<proteinExistence type="predicted"/>
<organism evidence="1 2">
    <name type="scientific">Acinetobacter wuhouensis</name>
    <dbReference type="NCBI Taxonomy" id="1879050"/>
    <lineage>
        <taxon>Bacteria</taxon>
        <taxon>Pseudomonadati</taxon>
        <taxon>Pseudomonadota</taxon>
        <taxon>Gammaproteobacteria</taxon>
        <taxon>Moraxellales</taxon>
        <taxon>Moraxellaceae</taxon>
        <taxon>Acinetobacter</taxon>
    </lineage>
</organism>